<feature type="transmembrane region" description="Helical" evidence="7">
    <location>
        <begin position="157"/>
        <end position="180"/>
    </location>
</feature>
<feature type="region of interest" description="Disordered" evidence="6">
    <location>
        <begin position="1"/>
        <end position="25"/>
    </location>
</feature>
<evidence type="ECO:0000256" key="1">
    <source>
        <dbReference type="ARBA" id="ARBA00004651"/>
    </source>
</evidence>
<feature type="transmembrane region" description="Helical" evidence="7">
    <location>
        <begin position="200"/>
        <end position="223"/>
    </location>
</feature>
<keyword evidence="2" id="KW-1003">Cell membrane</keyword>
<dbReference type="EMBL" id="JBHTCG010000030">
    <property type="protein sequence ID" value="MFC7386788.1"/>
    <property type="molecule type" value="Genomic_DNA"/>
</dbReference>
<proteinExistence type="predicted"/>
<feature type="compositionally biased region" description="Basic and acidic residues" evidence="6">
    <location>
        <begin position="356"/>
        <end position="368"/>
    </location>
</feature>
<gene>
    <name evidence="8" type="ORF">ACFQSB_31580</name>
</gene>
<protein>
    <submittedName>
        <fullName evidence="8">YihY/virulence factor BrkB family protein</fullName>
    </submittedName>
</protein>
<dbReference type="PANTHER" id="PTHR30213">
    <property type="entry name" value="INNER MEMBRANE PROTEIN YHJD"/>
    <property type="match status" value="1"/>
</dbReference>
<keyword evidence="5 7" id="KW-0472">Membrane</keyword>
<dbReference type="RefSeq" id="WP_380830509.1">
    <property type="nucleotide sequence ID" value="NZ_JBHTCG010000030.1"/>
</dbReference>
<comment type="subcellular location">
    <subcellularLocation>
        <location evidence="1">Cell membrane</location>
        <topology evidence="1">Multi-pass membrane protein</topology>
    </subcellularLocation>
</comment>
<keyword evidence="4 7" id="KW-1133">Transmembrane helix</keyword>
<evidence type="ECO:0000256" key="7">
    <source>
        <dbReference type="SAM" id="Phobius"/>
    </source>
</evidence>
<feature type="transmembrane region" description="Helical" evidence="7">
    <location>
        <begin position="114"/>
        <end position="136"/>
    </location>
</feature>
<feature type="compositionally biased region" description="Basic and acidic residues" evidence="6">
    <location>
        <begin position="1"/>
        <end position="16"/>
    </location>
</feature>
<evidence type="ECO:0000256" key="5">
    <source>
        <dbReference type="ARBA" id="ARBA00023136"/>
    </source>
</evidence>
<sequence length="389" mass="41252">MTYHDIQRRDLQRSGDAETAPEGPLQLSGRSWWEVLKRTVKEFQQDKVTDWAAALTYYAVLSLFPALLAAVSLLGLFGRPAIQPLVDNLGAVAPGPARDILGQVLNALQGSPRAAGVTTAIGIAVALWSASGYVGAFMRAANVMYEMPEGRPIWKTLPLRVGITAVLVVLMAAGAVAVVFTGGLADQAGKVLGVGDTGLAVWGIAKWPVLVVAVMGVLALLYWVAPNVEQPGFRWVTPGSVLAVVLWILASLVFGFYVANFSSYSKTYAALAGVIVFLVWLWITNIAVLLGVEFDAELARGRAIASGHPADREPYVEPRDTRKMDAEEQAGMPGEIGAEPREARPGSEAESQGPRQGERRPEDGRPEADGGTAGDGGTEGNGRAPRGGR</sequence>
<organism evidence="8 9">
    <name type="scientific">Sphaerisporangium rhizosphaerae</name>
    <dbReference type="NCBI Taxonomy" id="2269375"/>
    <lineage>
        <taxon>Bacteria</taxon>
        <taxon>Bacillati</taxon>
        <taxon>Actinomycetota</taxon>
        <taxon>Actinomycetes</taxon>
        <taxon>Streptosporangiales</taxon>
        <taxon>Streptosporangiaceae</taxon>
        <taxon>Sphaerisporangium</taxon>
    </lineage>
</organism>
<evidence type="ECO:0000256" key="3">
    <source>
        <dbReference type="ARBA" id="ARBA00022692"/>
    </source>
</evidence>
<accession>A0ABW2PB24</accession>
<feature type="compositionally biased region" description="Basic and acidic residues" evidence="6">
    <location>
        <begin position="309"/>
        <end position="326"/>
    </location>
</feature>
<evidence type="ECO:0000256" key="2">
    <source>
        <dbReference type="ARBA" id="ARBA00022475"/>
    </source>
</evidence>
<feature type="compositionally biased region" description="Basic and acidic residues" evidence="6">
    <location>
        <begin position="338"/>
        <end position="347"/>
    </location>
</feature>
<feature type="compositionally biased region" description="Gly residues" evidence="6">
    <location>
        <begin position="371"/>
        <end position="389"/>
    </location>
</feature>
<comment type="caution">
    <text evidence="8">The sequence shown here is derived from an EMBL/GenBank/DDBJ whole genome shotgun (WGS) entry which is preliminary data.</text>
</comment>
<feature type="region of interest" description="Disordered" evidence="6">
    <location>
        <begin position="309"/>
        <end position="389"/>
    </location>
</feature>
<name>A0ABW2PB24_9ACTN</name>
<evidence type="ECO:0000256" key="4">
    <source>
        <dbReference type="ARBA" id="ARBA00022989"/>
    </source>
</evidence>
<reference evidence="9" key="1">
    <citation type="journal article" date="2019" name="Int. J. Syst. Evol. Microbiol.">
        <title>The Global Catalogue of Microorganisms (GCM) 10K type strain sequencing project: providing services to taxonomists for standard genome sequencing and annotation.</title>
        <authorList>
            <consortium name="The Broad Institute Genomics Platform"/>
            <consortium name="The Broad Institute Genome Sequencing Center for Infectious Disease"/>
            <person name="Wu L."/>
            <person name="Ma J."/>
        </authorList>
    </citation>
    <scope>NUCLEOTIDE SEQUENCE [LARGE SCALE GENOMIC DNA]</scope>
    <source>
        <strain evidence="9">CECT 7649</strain>
    </source>
</reference>
<dbReference type="NCBIfam" id="TIGR00765">
    <property type="entry name" value="yihY_not_rbn"/>
    <property type="match status" value="1"/>
</dbReference>
<feature type="transmembrane region" description="Helical" evidence="7">
    <location>
        <begin position="55"/>
        <end position="77"/>
    </location>
</feature>
<evidence type="ECO:0000256" key="6">
    <source>
        <dbReference type="SAM" id="MobiDB-lite"/>
    </source>
</evidence>
<evidence type="ECO:0000313" key="8">
    <source>
        <dbReference type="EMBL" id="MFC7386788.1"/>
    </source>
</evidence>
<dbReference type="Pfam" id="PF03631">
    <property type="entry name" value="Virul_fac_BrkB"/>
    <property type="match status" value="1"/>
</dbReference>
<dbReference type="Proteomes" id="UP001596496">
    <property type="component" value="Unassembled WGS sequence"/>
</dbReference>
<dbReference type="InterPro" id="IPR017039">
    <property type="entry name" value="Virul_fac_BrkB"/>
</dbReference>
<keyword evidence="3 7" id="KW-0812">Transmembrane</keyword>
<evidence type="ECO:0000313" key="9">
    <source>
        <dbReference type="Proteomes" id="UP001596496"/>
    </source>
</evidence>
<feature type="transmembrane region" description="Helical" evidence="7">
    <location>
        <begin position="235"/>
        <end position="258"/>
    </location>
</feature>
<dbReference type="PANTHER" id="PTHR30213:SF0">
    <property type="entry name" value="UPF0761 MEMBRANE PROTEIN YIHY"/>
    <property type="match status" value="1"/>
</dbReference>
<keyword evidence="9" id="KW-1185">Reference proteome</keyword>
<feature type="transmembrane region" description="Helical" evidence="7">
    <location>
        <begin position="270"/>
        <end position="292"/>
    </location>
</feature>